<dbReference type="InterPro" id="IPR052020">
    <property type="entry name" value="Cyclic_di-GMP/3'3'-cGAMP_PDE"/>
</dbReference>
<dbReference type="PANTHER" id="PTHR45228:SF9">
    <property type="entry name" value="3'3'-CGAMP-SPECIFIC PHOSPHODIESTERASE 2"/>
    <property type="match status" value="1"/>
</dbReference>
<evidence type="ECO:0000313" key="3">
    <source>
        <dbReference type="Proteomes" id="UP000277007"/>
    </source>
</evidence>
<dbReference type="PANTHER" id="PTHR45228">
    <property type="entry name" value="CYCLIC DI-GMP PHOSPHODIESTERASE TM_0186-RELATED"/>
    <property type="match status" value="1"/>
</dbReference>
<dbReference type="AlphaFoldDB" id="A0A431VDN8"/>
<name>A0A431VDN8_9PROT</name>
<comment type="caution">
    <text evidence="2">The sequence shown here is derived from an EMBL/GenBank/DDBJ whole genome shotgun (WGS) entry which is preliminary data.</text>
</comment>
<reference evidence="2 3" key="1">
    <citation type="submission" date="2018-12" db="EMBL/GenBank/DDBJ databases">
        <authorList>
            <person name="Yang Y."/>
        </authorList>
    </citation>
    <scope>NUCLEOTIDE SEQUENCE [LARGE SCALE GENOMIC DNA]</scope>
    <source>
        <strain evidence="2 3">L-25-5w-1</strain>
    </source>
</reference>
<dbReference type="InterPro" id="IPR003607">
    <property type="entry name" value="HD/PDEase_dom"/>
</dbReference>
<dbReference type="GO" id="GO:0008081">
    <property type="term" value="F:phosphoric diester hydrolase activity"/>
    <property type="evidence" value="ECO:0007669"/>
    <property type="project" value="UniProtKB-ARBA"/>
</dbReference>
<accession>A0A431VDN8</accession>
<dbReference type="RefSeq" id="WP_126618134.1">
    <property type="nucleotide sequence ID" value="NZ_JBHUCY010000031.1"/>
</dbReference>
<keyword evidence="3" id="KW-1185">Reference proteome</keyword>
<dbReference type="InterPro" id="IPR037522">
    <property type="entry name" value="HD_GYP_dom"/>
</dbReference>
<organism evidence="2 3">
    <name type="scientific">Azospirillum griseum</name>
    <dbReference type="NCBI Taxonomy" id="2496639"/>
    <lineage>
        <taxon>Bacteria</taxon>
        <taxon>Pseudomonadati</taxon>
        <taxon>Pseudomonadota</taxon>
        <taxon>Alphaproteobacteria</taxon>
        <taxon>Rhodospirillales</taxon>
        <taxon>Azospirillaceae</taxon>
        <taxon>Azospirillum</taxon>
    </lineage>
</organism>
<dbReference type="Gene3D" id="3.30.450.40">
    <property type="match status" value="1"/>
</dbReference>
<dbReference type="Pfam" id="PF11849">
    <property type="entry name" value="DUF3369"/>
    <property type="match status" value="1"/>
</dbReference>
<evidence type="ECO:0000313" key="2">
    <source>
        <dbReference type="EMBL" id="RTR17453.1"/>
    </source>
</evidence>
<proteinExistence type="predicted"/>
<dbReference type="EMBL" id="RXMA01000019">
    <property type="protein sequence ID" value="RTR17453.1"/>
    <property type="molecule type" value="Genomic_DNA"/>
</dbReference>
<gene>
    <name evidence="2" type="ORF">EJ903_18335</name>
</gene>
<sequence length="551" mass="58827">MPNRSAPSDTPGPAKPAASLPILVVDAAPTLMALATEALATLTVEGAAVRLIAAHSSADAQQALYDHPDIALILIDPALGGGADDARVGLDLIAHIRTDMGNQRTRIVLCTEHPEALGDDALPATHDVSDCRAKADLTPRALRAAVAGQLRAFASLQALAAGRKDLARMLVATTGLLEMRTPDTLFPAILPRVVGLLGMGRHALLCVQGDTQPRDRKIRVRACIGRFAAWKDADLANVGEPAIEAALARLSPSSETIIEDGFCALRLRARGGITGMIYVEGQRDSGAREWQLLELFRNKCAIAFENALLFEELNIAQKATVLAMASLAEYKDNAAPGHLQRIERLVGDTARELHARGQFRDELDADCLDRVGLAAILHDVGMLSISEETLGMPGELGGNDMIAVRRHTEVGHRILSAAAAPLRGRSLLAMAAEIARYHHERFDGSGYVEGLAGDAIPIAARITAVADVFDALITERPYRGAWTLDEAVDWIAAKAGEEFDPRVVDAFLAVIRRLRATEPDWFPKAGGGNGVLGGLLGRKLRGLFGRRPVSP</sequence>
<dbReference type="OrthoDB" id="7326651at2"/>
<dbReference type="InterPro" id="IPR021800">
    <property type="entry name" value="DUF3369"/>
</dbReference>
<dbReference type="Gene3D" id="1.10.3210.10">
    <property type="entry name" value="Hypothetical protein af1432"/>
    <property type="match status" value="1"/>
</dbReference>
<dbReference type="InterPro" id="IPR011006">
    <property type="entry name" value="CheY-like_superfamily"/>
</dbReference>
<evidence type="ECO:0000259" key="1">
    <source>
        <dbReference type="PROSITE" id="PS51832"/>
    </source>
</evidence>
<dbReference type="Proteomes" id="UP000277007">
    <property type="component" value="Unassembled WGS sequence"/>
</dbReference>
<dbReference type="SUPFAM" id="SSF52172">
    <property type="entry name" value="CheY-like"/>
    <property type="match status" value="1"/>
</dbReference>
<feature type="domain" description="HD-GYP" evidence="1">
    <location>
        <begin position="313"/>
        <end position="523"/>
    </location>
</feature>
<dbReference type="SUPFAM" id="SSF109604">
    <property type="entry name" value="HD-domain/PDEase-like"/>
    <property type="match status" value="1"/>
</dbReference>
<dbReference type="PROSITE" id="PS51832">
    <property type="entry name" value="HD_GYP"/>
    <property type="match status" value="1"/>
</dbReference>
<protein>
    <submittedName>
        <fullName evidence="2">DUF3369 domain-containing protein</fullName>
    </submittedName>
</protein>
<dbReference type="InterPro" id="IPR029016">
    <property type="entry name" value="GAF-like_dom_sf"/>
</dbReference>
<dbReference type="Pfam" id="PF13487">
    <property type="entry name" value="HD_5"/>
    <property type="match status" value="1"/>
</dbReference>
<dbReference type="Gene3D" id="3.40.50.2300">
    <property type="match status" value="1"/>
</dbReference>
<dbReference type="CDD" id="cd00077">
    <property type="entry name" value="HDc"/>
    <property type="match status" value="1"/>
</dbReference>